<dbReference type="Proteomes" id="UP000322214">
    <property type="component" value="Chromosome"/>
</dbReference>
<feature type="compositionally biased region" description="Basic and acidic residues" evidence="1">
    <location>
        <begin position="24"/>
        <end position="38"/>
    </location>
</feature>
<feature type="transmembrane region" description="Helical" evidence="2">
    <location>
        <begin position="462"/>
        <end position="480"/>
    </location>
</feature>
<evidence type="ECO:0000256" key="2">
    <source>
        <dbReference type="SAM" id="Phobius"/>
    </source>
</evidence>
<dbReference type="KEGG" id="mff:MFFC18_12150"/>
<name>A0A5B9P731_9BACT</name>
<protein>
    <submittedName>
        <fullName evidence="4">CAAX amino terminal protease self-immunity</fullName>
    </submittedName>
</protein>
<feature type="transmembrane region" description="Helical" evidence="2">
    <location>
        <begin position="326"/>
        <end position="346"/>
    </location>
</feature>
<feature type="transmembrane region" description="Helical" evidence="2">
    <location>
        <begin position="487"/>
        <end position="504"/>
    </location>
</feature>
<reference evidence="4 5" key="1">
    <citation type="submission" date="2019-08" db="EMBL/GenBank/DDBJ databases">
        <title>Deep-cultivation of Planctomycetes and their phenomic and genomic characterization uncovers novel biology.</title>
        <authorList>
            <person name="Wiegand S."/>
            <person name="Jogler M."/>
            <person name="Boedeker C."/>
            <person name="Pinto D."/>
            <person name="Vollmers J."/>
            <person name="Rivas-Marin E."/>
            <person name="Kohn T."/>
            <person name="Peeters S.H."/>
            <person name="Heuer A."/>
            <person name="Rast P."/>
            <person name="Oberbeckmann S."/>
            <person name="Bunk B."/>
            <person name="Jeske O."/>
            <person name="Meyerdierks A."/>
            <person name="Storesund J.E."/>
            <person name="Kallscheuer N."/>
            <person name="Luecker S."/>
            <person name="Lage O.M."/>
            <person name="Pohl T."/>
            <person name="Merkel B.J."/>
            <person name="Hornburger P."/>
            <person name="Mueller R.-W."/>
            <person name="Bruemmer F."/>
            <person name="Labrenz M."/>
            <person name="Spormann A.M."/>
            <person name="Op den Camp H."/>
            <person name="Overmann J."/>
            <person name="Amann R."/>
            <person name="Jetten M.S.M."/>
            <person name="Mascher T."/>
            <person name="Medema M.H."/>
            <person name="Devos D.P."/>
            <person name="Kaster A.-K."/>
            <person name="Ovreas L."/>
            <person name="Rohde M."/>
            <person name="Galperin M.Y."/>
            <person name="Jogler C."/>
        </authorList>
    </citation>
    <scope>NUCLEOTIDE SEQUENCE [LARGE SCALE GENOMIC DNA]</scope>
    <source>
        <strain evidence="4 5">FC18</strain>
    </source>
</reference>
<dbReference type="Pfam" id="PF02517">
    <property type="entry name" value="Rce1-like"/>
    <property type="match status" value="1"/>
</dbReference>
<feature type="transmembrane region" description="Helical" evidence="2">
    <location>
        <begin position="510"/>
        <end position="530"/>
    </location>
</feature>
<keyword evidence="5" id="KW-1185">Reference proteome</keyword>
<feature type="region of interest" description="Disordered" evidence="1">
    <location>
        <begin position="91"/>
        <end position="132"/>
    </location>
</feature>
<feature type="transmembrane region" description="Helical" evidence="2">
    <location>
        <begin position="376"/>
        <end position="399"/>
    </location>
</feature>
<keyword evidence="4" id="KW-0378">Hydrolase</keyword>
<dbReference type="PANTHER" id="PTHR43592:SF15">
    <property type="entry name" value="CAAX AMINO TERMINAL PROTEASE FAMILY PROTEIN"/>
    <property type="match status" value="1"/>
</dbReference>
<dbReference type="STRING" id="980251.GCA_001642875_01725"/>
<feature type="transmembrane region" description="Helical" evidence="2">
    <location>
        <begin position="247"/>
        <end position="271"/>
    </location>
</feature>
<evidence type="ECO:0000259" key="3">
    <source>
        <dbReference type="Pfam" id="PF02517"/>
    </source>
</evidence>
<dbReference type="GO" id="GO:0004175">
    <property type="term" value="F:endopeptidase activity"/>
    <property type="evidence" value="ECO:0007669"/>
    <property type="project" value="UniProtKB-ARBA"/>
</dbReference>
<keyword evidence="2" id="KW-1133">Transmembrane helix</keyword>
<dbReference type="GO" id="GO:0006508">
    <property type="term" value="P:proteolysis"/>
    <property type="evidence" value="ECO:0007669"/>
    <property type="project" value="UniProtKB-KW"/>
</dbReference>
<keyword evidence="2" id="KW-0472">Membrane</keyword>
<evidence type="ECO:0000256" key="1">
    <source>
        <dbReference type="SAM" id="MobiDB-lite"/>
    </source>
</evidence>
<keyword evidence="4" id="KW-0645">Protease</keyword>
<feature type="transmembrane region" description="Helical" evidence="2">
    <location>
        <begin position="291"/>
        <end position="314"/>
    </location>
</feature>
<sequence>MADKVEPENEPVEPVSPFATPDVISDHDPSEEPVHHESLSLGGKLAWLTVAIVMTAMITLTAFSRSSEETRTEATASDLFPVQLQGRTLVGQKSFTGGGSSTATASTTDDEEKDTDRDDAKKKPSGAAIPEALNDGTYEQRLCYVLLVNENFGPDEATQKLIELDEAAADADFELSDDQTRLRNIVATLLESYQQNDFDPAAVSDEDRDFLKAKLGWIGELALVPEGTRNTETRKELLSDATWSMGLMMGFMALVLLTLMAGVAMAAVYSVLFATRRLTPKFQTRGSSLNIYIETFALWMVFFFVGPQLTALAIQFSGIELTGNADMLISIGFFFGSLIVLVYPVLRGISFKQVCSDIGWKGKGGFVDLLVSPLNYIAGTPLMLLGLFCVLLLTLVASLMTEPKPFGTGAAAGHPIQDIFAGGQWWNIIYVVVMACVAAPIVEETMFRGVLYRHLRELSGDWARWGSVIFSAVFNGLIFAAIHPQGFVAIPLLTALAISFSLAREWRDSLIAPMVMHAINNGTVTTFMLLMMM</sequence>
<evidence type="ECO:0000313" key="4">
    <source>
        <dbReference type="EMBL" id="QEG21359.1"/>
    </source>
</evidence>
<dbReference type="EMBL" id="CP042912">
    <property type="protein sequence ID" value="QEG21359.1"/>
    <property type="molecule type" value="Genomic_DNA"/>
</dbReference>
<dbReference type="InterPro" id="IPR003675">
    <property type="entry name" value="Rce1/LyrA-like_dom"/>
</dbReference>
<dbReference type="AlphaFoldDB" id="A0A5B9P731"/>
<feature type="domain" description="CAAX prenyl protease 2/Lysostaphin resistance protein A-like" evidence="3">
    <location>
        <begin position="426"/>
        <end position="522"/>
    </location>
</feature>
<feature type="region of interest" description="Disordered" evidence="1">
    <location>
        <begin position="1"/>
        <end position="39"/>
    </location>
</feature>
<gene>
    <name evidence="4" type="ORF">MFFC18_12150</name>
</gene>
<proteinExistence type="predicted"/>
<feature type="transmembrane region" description="Helical" evidence="2">
    <location>
        <begin position="419"/>
        <end position="442"/>
    </location>
</feature>
<keyword evidence="2" id="KW-0812">Transmembrane</keyword>
<dbReference type="GO" id="GO:0080120">
    <property type="term" value="P:CAAX-box protein maturation"/>
    <property type="evidence" value="ECO:0007669"/>
    <property type="project" value="UniProtKB-ARBA"/>
</dbReference>
<dbReference type="PANTHER" id="PTHR43592">
    <property type="entry name" value="CAAX AMINO TERMINAL PROTEASE"/>
    <property type="match status" value="1"/>
</dbReference>
<evidence type="ECO:0000313" key="5">
    <source>
        <dbReference type="Proteomes" id="UP000322214"/>
    </source>
</evidence>
<organism evidence="4 5">
    <name type="scientific">Mariniblastus fucicola</name>
    <dbReference type="NCBI Taxonomy" id="980251"/>
    <lineage>
        <taxon>Bacteria</taxon>
        <taxon>Pseudomonadati</taxon>
        <taxon>Planctomycetota</taxon>
        <taxon>Planctomycetia</taxon>
        <taxon>Pirellulales</taxon>
        <taxon>Pirellulaceae</taxon>
        <taxon>Mariniblastus</taxon>
    </lineage>
</organism>
<accession>A0A5B9P731</accession>
<dbReference type="OrthoDB" id="4177129at2"/>
<dbReference type="RefSeq" id="WP_075081651.1">
    <property type="nucleotide sequence ID" value="NZ_CP042912.1"/>
</dbReference>